<name>A0ABP5CS43_9MICO</name>
<comment type="caution">
    <text evidence="1">The sequence shown here is derived from an EMBL/GenBank/DDBJ whole genome shotgun (WGS) entry which is preliminary data.</text>
</comment>
<dbReference type="EMBL" id="BAAAOG010000009">
    <property type="protein sequence ID" value="GAA1967946.1"/>
    <property type="molecule type" value="Genomic_DNA"/>
</dbReference>
<protein>
    <submittedName>
        <fullName evidence="1">Uncharacterized protein</fullName>
    </submittedName>
</protein>
<organism evidence="1 2">
    <name type="scientific">Microbacterium deminutum</name>
    <dbReference type="NCBI Taxonomy" id="344164"/>
    <lineage>
        <taxon>Bacteria</taxon>
        <taxon>Bacillati</taxon>
        <taxon>Actinomycetota</taxon>
        <taxon>Actinomycetes</taxon>
        <taxon>Micrococcales</taxon>
        <taxon>Microbacteriaceae</taxon>
        <taxon>Microbacterium</taxon>
    </lineage>
</organism>
<reference evidence="2" key="1">
    <citation type="journal article" date="2019" name="Int. J. Syst. Evol. Microbiol.">
        <title>The Global Catalogue of Microorganisms (GCM) 10K type strain sequencing project: providing services to taxonomists for standard genome sequencing and annotation.</title>
        <authorList>
            <consortium name="The Broad Institute Genomics Platform"/>
            <consortium name="The Broad Institute Genome Sequencing Center for Infectious Disease"/>
            <person name="Wu L."/>
            <person name="Ma J."/>
        </authorList>
    </citation>
    <scope>NUCLEOTIDE SEQUENCE [LARGE SCALE GENOMIC DNA]</scope>
    <source>
        <strain evidence="2">JCM 14901</strain>
    </source>
</reference>
<dbReference type="RefSeq" id="WP_344096876.1">
    <property type="nucleotide sequence ID" value="NZ_BAAAOG010000009.1"/>
</dbReference>
<accession>A0ABP5CS43</accession>
<proteinExistence type="predicted"/>
<evidence type="ECO:0000313" key="2">
    <source>
        <dbReference type="Proteomes" id="UP001499933"/>
    </source>
</evidence>
<gene>
    <name evidence="1" type="ORF">GCM10009776_33750</name>
</gene>
<dbReference type="Proteomes" id="UP001499933">
    <property type="component" value="Unassembled WGS sequence"/>
</dbReference>
<keyword evidence="2" id="KW-1185">Reference proteome</keyword>
<sequence>MRKAGRTVGLDLCRRRAGIPVRPATTCVPGTEEPFFLDNVTRWALALRAAVADVALQQRTSDHGPGLWRAMPLRDHSSTQPWMMLGRAPGTLEKWLFNNST</sequence>
<evidence type="ECO:0000313" key="1">
    <source>
        <dbReference type="EMBL" id="GAA1967946.1"/>
    </source>
</evidence>